<dbReference type="EMBL" id="GGEC01084473">
    <property type="protein sequence ID" value="MBX64957.1"/>
    <property type="molecule type" value="Transcribed_RNA"/>
</dbReference>
<name>A0A2P2QDJ7_RHIMU</name>
<reference evidence="1" key="1">
    <citation type="submission" date="2018-02" db="EMBL/GenBank/DDBJ databases">
        <title>Rhizophora mucronata_Transcriptome.</title>
        <authorList>
            <person name="Meera S.P."/>
            <person name="Sreeshan A."/>
            <person name="Augustine A."/>
        </authorList>
    </citation>
    <scope>NUCLEOTIDE SEQUENCE</scope>
    <source>
        <tissue evidence="1">Leaf</tissue>
    </source>
</reference>
<proteinExistence type="predicted"/>
<dbReference type="AlphaFoldDB" id="A0A2P2QDJ7"/>
<sequence length="30" mass="3395">MTLSQKQQPQVAACPIELGNSMNYKIYPKL</sequence>
<organism evidence="1">
    <name type="scientific">Rhizophora mucronata</name>
    <name type="common">Asiatic mangrove</name>
    <dbReference type="NCBI Taxonomy" id="61149"/>
    <lineage>
        <taxon>Eukaryota</taxon>
        <taxon>Viridiplantae</taxon>
        <taxon>Streptophyta</taxon>
        <taxon>Embryophyta</taxon>
        <taxon>Tracheophyta</taxon>
        <taxon>Spermatophyta</taxon>
        <taxon>Magnoliopsida</taxon>
        <taxon>eudicotyledons</taxon>
        <taxon>Gunneridae</taxon>
        <taxon>Pentapetalae</taxon>
        <taxon>rosids</taxon>
        <taxon>fabids</taxon>
        <taxon>Malpighiales</taxon>
        <taxon>Rhizophoraceae</taxon>
        <taxon>Rhizophora</taxon>
    </lineage>
</organism>
<evidence type="ECO:0000313" key="1">
    <source>
        <dbReference type="EMBL" id="MBX64957.1"/>
    </source>
</evidence>
<accession>A0A2P2QDJ7</accession>
<protein>
    <submittedName>
        <fullName evidence="1">Uncharacterized protein</fullName>
    </submittedName>
</protein>